<accession>A0A559TKW0</accession>
<evidence type="ECO:0000313" key="2">
    <source>
        <dbReference type="EMBL" id="TVZ75255.1"/>
    </source>
</evidence>
<dbReference type="Proteomes" id="UP000319824">
    <property type="component" value="Unassembled WGS sequence"/>
</dbReference>
<organism evidence="2 3">
    <name type="scientific">Rhizobium mongolense USDA 1844</name>
    <dbReference type="NCBI Taxonomy" id="1079460"/>
    <lineage>
        <taxon>Bacteria</taxon>
        <taxon>Pseudomonadati</taxon>
        <taxon>Pseudomonadota</taxon>
        <taxon>Alphaproteobacteria</taxon>
        <taxon>Hyphomicrobiales</taxon>
        <taxon>Rhizobiaceae</taxon>
        <taxon>Rhizobium/Agrobacterium group</taxon>
        <taxon>Rhizobium</taxon>
    </lineage>
</organism>
<comment type="caution">
    <text evidence="2">The sequence shown here is derived from an EMBL/GenBank/DDBJ whole genome shotgun (WGS) entry which is preliminary data.</text>
</comment>
<feature type="compositionally biased region" description="Polar residues" evidence="1">
    <location>
        <begin position="1"/>
        <end position="12"/>
    </location>
</feature>
<proteinExistence type="predicted"/>
<evidence type="ECO:0008006" key="4">
    <source>
        <dbReference type="Google" id="ProtNLM"/>
    </source>
</evidence>
<dbReference type="AlphaFoldDB" id="A0A559TKW0"/>
<gene>
    <name evidence="2" type="ORF">BCL32_0720</name>
</gene>
<evidence type="ECO:0000313" key="3">
    <source>
        <dbReference type="Proteomes" id="UP000319824"/>
    </source>
</evidence>
<reference evidence="2 3" key="1">
    <citation type="submission" date="2019-06" db="EMBL/GenBank/DDBJ databases">
        <title>Pac Bio to generate improved reference genome sequences for organisms with transposon mutant libraries (support for FEBA project).</title>
        <authorList>
            <person name="Blow M."/>
        </authorList>
    </citation>
    <scope>NUCLEOTIDE SEQUENCE [LARGE SCALE GENOMIC DNA]</scope>
    <source>
        <strain evidence="2 3">USDA 1844</strain>
    </source>
</reference>
<dbReference type="EMBL" id="VISO01000001">
    <property type="protein sequence ID" value="TVZ75255.1"/>
    <property type="molecule type" value="Genomic_DNA"/>
</dbReference>
<protein>
    <recommendedName>
        <fullName evidence="4">Phasin protein</fullName>
    </recommendedName>
</protein>
<evidence type="ECO:0000256" key="1">
    <source>
        <dbReference type="SAM" id="MobiDB-lite"/>
    </source>
</evidence>
<sequence length="161" mass="17524">MSKPTNQPNQPAETVEFQAIDPSKAADQFRAVAEKGVEQSKEALAKFQFGAEETQIVLKPTFETAGSVGNELSLTTIAALRANVEGDFSHFEAQAGAKSLSEVIADHIPRQARRNGSRAGQGFLGAHYQGGDRYFQIGQGRLRGDVRLERQAINKQRIPLS</sequence>
<name>A0A559TKW0_9HYPH</name>
<feature type="region of interest" description="Disordered" evidence="1">
    <location>
        <begin position="1"/>
        <end position="20"/>
    </location>
</feature>